<sequence length="263" mass="28865">MRKKIILIFLFFLSSFILAKPIAAQTSPFQTGIDDQAHLLGTQADTLKTQAQHLSDEIKASVFVVTTQTNTQEPATFARNYLSDQIGSGKNGIVLLIDMGHRKVYIWATGNMKYYMTKSHIDQALDHIQPPLTNGDYLSAVTAFYRTTKSAVSGGIPGKNYTVDPVTGDITFHRSFQPLNILVAVIVALLFPATFYFSVLRRYQMKDASAKVSYNLAQNGQLNLTQSQDTLINRFVTTRQIPRNTDSNGGSGGQAGSGGGRSF</sequence>
<dbReference type="InterPro" id="IPR007621">
    <property type="entry name" value="TPM_dom"/>
</dbReference>
<keyword evidence="2" id="KW-0472">Membrane</keyword>
<feature type="domain" description="TPM" evidence="4">
    <location>
        <begin position="34"/>
        <end position="147"/>
    </location>
</feature>
<organism evidence="5 6">
    <name type="scientific">Lactococcus hircilactis</name>
    <dbReference type="NCBI Taxonomy" id="1494462"/>
    <lineage>
        <taxon>Bacteria</taxon>
        <taxon>Bacillati</taxon>
        <taxon>Bacillota</taxon>
        <taxon>Bacilli</taxon>
        <taxon>Lactobacillales</taxon>
        <taxon>Streptococcaceae</taxon>
        <taxon>Lactococcus</taxon>
    </lineage>
</organism>
<feature type="compositionally biased region" description="Gly residues" evidence="1">
    <location>
        <begin position="249"/>
        <end position="263"/>
    </location>
</feature>
<feature type="region of interest" description="Disordered" evidence="1">
    <location>
        <begin position="239"/>
        <end position="263"/>
    </location>
</feature>
<dbReference type="OrthoDB" id="9806054at2"/>
<dbReference type="Pfam" id="PF04536">
    <property type="entry name" value="TPM_phosphatase"/>
    <property type="match status" value="1"/>
</dbReference>
<dbReference type="AlphaFoldDB" id="A0A7X1Z6X9"/>
<keyword evidence="2" id="KW-1133">Transmembrane helix</keyword>
<feature type="signal peptide" evidence="3">
    <location>
        <begin position="1"/>
        <end position="19"/>
    </location>
</feature>
<comment type="caution">
    <text evidence="5">The sequence shown here is derived from an EMBL/GenBank/DDBJ whole genome shotgun (WGS) entry which is preliminary data.</text>
</comment>
<name>A0A7X1Z6X9_9LACT</name>
<feature type="chain" id="PRO_5039411541" description="TPM domain-containing protein" evidence="3">
    <location>
        <begin position="20"/>
        <end position="263"/>
    </location>
</feature>
<accession>A0A7X1Z6X9</accession>
<evidence type="ECO:0000256" key="2">
    <source>
        <dbReference type="SAM" id="Phobius"/>
    </source>
</evidence>
<keyword evidence="3" id="KW-0732">Signal</keyword>
<proteinExistence type="predicted"/>
<evidence type="ECO:0000313" key="6">
    <source>
        <dbReference type="Proteomes" id="UP000439550"/>
    </source>
</evidence>
<evidence type="ECO:0000256" key="3">
    <source>
        <dbReference type="SAM" id="SignalP"/>
    </source>
</evidence>
<dbReference type="Proteomes" id="UP000439550">
    <property type="component" value="Unassembled WGS sequence"/>
</dbReference>
<evidence type="ECO:0000256" key="1">
    <source>
        <dbReference type="SAM" id="MobiDB-lite"/>
    </source>
</evidence>
<evidence type="ECO:0000313" key="5">
    <source>
        <dbReference type="EMBL" id="MQW38818.1"/>
    </source>
</evidence>
<gene>
    <name evidence="5" type="ORF">GHI93_02490</name>
</gene>
<evidence type="ECO:0000259" key="4">
    <source>
        <dbReference type="Pfam" id="PF04536"/>
    </source>
</evidence>
<reference evidence="5 6" key="1">
    <citation type="submission" date="2019-10" db="EMBL/GenBank/DDBJ databases">
        <authorList>
            <person name="Dong K."/>
        </authorList>
    </citation>
    <scope>NUCLEOTIDE SEQUENCE [LARGE SCALE GENOMIC DNA]</scope>
    <source>
        <strain evidence="5 6">DSM 28960</strain>
    </source>
</reference>
<feature type="transmembrane region" description="Helical" evidence="2">
    <location>
        <begin position="179"/>
        <end position="199"/>
    </location>
</feature>
<keyword evidence="6" id="KW-1185">Reference proteome</keyword>
<dbReference type="EMBL" id="WITJ01000003">
    <property type="protein sequence ID" value="MQW38818.1"/>
    <property type="molecule type" value="Genomic_DNA"/>
</dbReference>
<keyword evidence="2" id="KW-0812">Transmembrane</keyword>
<dbReference type="RefSeq" id="WP_153495288.1">
    <property type="nucleotide sequence ID" value="NZ_CAXYUY010000001.1"/>
</dbReference>
<dbReference type="Gene3D" id="3.10.310.50">
    <property type="match status" value="1"/>
</dbReference>
<protein>
    <recommendedName>
        <fullName evidence="4">TPM domain-containing protein</fullName>
    </recommendedName>
</protein>